<organism evidence="2 3">
    <name type="scientific">Aphanizomenon flos-aquae FACHB-1040</name>
    <dbReference type="NCBI Taxonomy" id="2692887"/>
    <lineage>
        <taxon>Bacteria</taxon>
        <taxon>Bacillati</taxon>
        <taxon>Cyanobacteriota</taxon>
        <taxon>Cyanophyceae</taxon>
        <taxon>Nostocales</taxon>
        <taxon>Aphanizomenonaceae</taxon>
        <taxon>Aphanizomenon</taxon>
    </lineage>
</organism>
<sequence length="149" mass="17697">MVVWGFEIGDRHLRFRQFCIKIIIKGIQKSEITDCDTGGCGMWVKFLSENLDNNYEIYFQPFLNGDRPDIILMRPDAGVMIFEVKDWNLGSYDINDKKHWFVTQDHKKWSRIKSPIDQVLGYKQNLYDLHIENLLETRIKNPKTWAVSR</sequence>
<evidence type="ECO:0000259" key="1">
    <source>
        <dbReference type="Pfam" id="PF08378"/>
    </source>
</evidence>
<feature type="domain" description="NERD" evidence="1">
    <location>
        <begin position="45"/>
        <end position="129"/>
    </location>
</feature>
<evidence type="ECO:0000313" key="2">
    <source>
        <dbReference type="EMBL" id="MBD2278659.1"/>
    </source>
</evidence>
<dbReference type="Proteomes" id="UP000606721">
    <property type="component" value="Unassembled WGS sequence"/>
</dbReference>
<accession>A0ABR8BZ20</accession>
<evidence type="ECO:0000313" key="3">
    <source>
        <dbReference type="Proteomes" id="UP000606721"/>
    </source>
</evidence>
<comment type="caution">
    <text evidence="2">The sequence shown here is derived from an EMBL/GenBank/DDBJ whole genome shotgun (WGS) entry which is preliminary data.</text>
</comment>
<dbReference type="Pfam" id="PF08378">
    <property type="entry name" value="NERD"/>
    <property type="match status" value="1"/>
</dbReference>
<protein>
    <submittedName>
        <fullName evidence="2">NERD domain-containing protein</fullName>
    </submittedName>
</protein>
<dbReference type="EMBL" id="JACJQT010000022">
    <property type="protein sequence ID" value="MBD2278659.1"/>
    <property type="molecule type" value="Genomic_DNA"/>
</dbReference>
<reference evidence="2 3" key="1">
    <citation type="journal article" date="2020" name="ISME J.">
        <title>Comparative genomics reveals insights into cyanobacterial evolution and habitat adaptation.</title>
        <authorList>
            <person name="Chen M.Y."/>
            <person name="Teng W.K."/>
            <person name="Zhao L."/>
            <person name="Hu C.X."/>
            <person name="Zhou Y.K."/>
            <person name="Han B.P."/>
            <person name="Song L.R."/>
            <person name="Shu W.S."/>
        </authorList>
    </citation>
    <scope>NUCLEOTIDE SEQUENCE [LARGE SCALE GENOMIC DNA]</scope>
    <source>
        <strain evidence="2 3">FACHB-1040</strain>
    </source>
</reference>
<dbReference type="RefSeq" id="WP_190382964.1">
    <property type="nucleotide sequence ID" value="NZ_JACJQT010000022.1"/>
</dbReference>
<gene>
    <name evidence="2" type="ORF">H6F99_10230</name>
</gene>
<keyword evidence="3" id="KW-1185">Reference proteome</keyword>
<proteinExistence type="predicted"/>
<name>A0ABR8BZ20_APHFL</name>
<dbReference type="InterPro" id="IPR011528">
    <property type="entry name" value="NERD"/>
</dbReference>